<dbReference type="AlphaFoldDB" id="I1D329"/>
<evidence type="ECO:0000256" key="6">
    <source>
        <dbReference type="ARBA" id="ARBA00023136"/>
    </source>
</evidence>
<dbReference type="SUPFAM" id="SSF111331">
    <property type="entry name" value="NAD kinase/diacylglycerol kinase-like"/>
    <property type="match status" value="1"/>
</dbReference>
<comment type="subcellular location">
    <subcellularLocation>
        <location evidence="1">Cell membrane</location>
        <topology evidence="1">Multi-pass membrane protein</topology>
    </subcellularLocation>
</comment>
<evidence type="ECO:0000259" key="8">
    <source>
        <dbReference type="PROSITE" id="PS50146"/>
    </source>
</evidence>
<dbReference type="GO" id="GO:0016787">
    <property type="term" value="F:hydrolase activity"/>
    <property type="evidence" value="ECO:0007669"/>
    <property type="project" value="UniProtKB-KW"/>
</dbReference>
<dbReference type="SUPFAM" id="SSF48317">
    <property type="entry name" value="Acid phosphatase/Vanadium-dependent haloperoxidase"/>
    <property type="match status" value="1"/>
</dbReference>
<dbReference type="EMBL" id="CM001484">
    <property type="protein sequence ID" value="EIE99353.1"/>
    <property type="molecule type" value="Genomic_DNA"/>
</dbReference>
<dbReference type="RefSeq" id="WP_005464859.1">
    <property type="nucleotide sequence ID" value="NZ_CM001484.1"/>
</dbReference>
<keyword evidence="2" id="KW-1003">Cell membrane</keyword>
<dbReference type="SMART" id="SM00014">
    <property type="entry name" value="acidPPc"/>
    <property type="match status" value="1"/>
</dbReference>
<dbReference type="GO" id="GO:0005886">
    <property type="term" value="C:plasma membrane"/>
    <property type="evidence" value="ECO:0007669"/>
    <property type="project" value="UniProtKB-SubCell"/>
</dbReference>
<dbReference type="InterPro" id="IPR000326">
    <property type="entry name" value="PAP2/HPO"/>
</dbReference>
<dbReference type="InterPro" id="IPR001206">
    <property type="entry name" value="Diacylglycerol_kinase_cat_dom"/>
</dbReference>
<dbReference type="Gene3D" id="3.40.50.10330">
    <property type="entry name" value="Probable inorganic polyphosphate/atp-NAD kinase, domain 1"/>
    <property type="match status" value="1"/>
</dbReference>
<dbReference type="PROSITE" id="PS50146">
    <property type="entry name" value="DAGK"/>
    <property type="match status" value="1"/>
</dbReference>
<feature type="domain" description="DAGKc" evidence="8">
    <location>
        <begin position="214"/>
        <end position="341"/>
    </location>
</feature>
<protein>
    <submittedName>
        <fullName evidence="9">Sphingosine/diacylglycerol kinase-like enzyme</fullName>
    </submittedName>
</protein>
<dbReference type="Gene3D" id="2.60.200.40">
    <property type="match status" value="1"/>
</dbReference>
<evidence type="ECO:0000313" key="10">
    <source>
        <dbReference type="Proteomes" id="UP000005087"/>
    </source>
</evidence>
<keyword evidence="9" id="KW-0808">Transferase</keyword>
<keyword evidence="3" id="KW-0812">Transmembrane</keyword>
<reference evidence="9 10" key="1">
    <citation type="submission" date="2011-09" db="EMBL/GenBank/DDBJ databases">
        <authorList>
            <consortium name="US DOE Joint Genome Institute (JGI-PGF)"/>
            <person name="Lucas S."/>
            <person name="Han J."/>
            <person name="Lapidus A."/>
            <person name="Cheng J.-F."/>
            <person name="Goodwin L."/>
            <person name="Pitluck S."/>
            <person name="Peters L."/>
            <person name="Land M.L."/>
            <person name="Hauser L."/>
            <person name="Brambilla E."/>
            <person name="Klenk H.-P."/>
            <person name="Woyke T.J."/>
        </authorList>
    </citation>
    <scope>NUCLEOTIDE SEQUENCE [LARGE SCALE GENOMIC DNA]</scope>
    <source>
        <strain evidence="9 10">K62</strain>
    </source>
</reference>
<reference evidence="10" key="2">
    <citation type="submission" date="2012-01" db="EMBL/GenBank/DDBJ databases">
        <title>Noncontiguous Finished sequence of chromosome of Saccharomonospora glauca K62.</title>
        <authorList>
            <consortium name="US DOE Joint Genome Institute"/>
            <person name="Lucas S."/>
            <person name="Han J."/>
            <person name="Lapidus A."/>
            <person name="Cheng J.-F."/>
            <person name="Goodwin L."/>
            <person name="Pitluck S."/>
            <person name="Peters L."/>
            <person name="Mikhailova N."/>
            <person name="Held B."/>
            <person name="Detter J.C."/>
            <person name="Han C."/>
            <person name="Tapia R."/>
            <person name="Land M."/>
            <person name="Hauser L."/>
            <person name="Kyrpides N."/>
            <person name="Ivanova N."/>
            <person name="Pagani I."/>
            <person name="Brambilla E.-M."/>
            <person name="Klenk H.-P."/>
            <person name="Woyke T."/>
        </authorList>
    </citation>
    <scope>NUCLEOTIDE SEQUENCE [LARGE SCALE GENOMIC DNA]</scope>
    <source>
        <strain evidence="10">K62</strain>
    </source>
</reference>
<evidence type="ECO:0000256" key="7">
    <source>
        <dbReference type="SAM" id="MobiDB-lite"/>
    </source>
</evidence>
<dbReference type="GO" id="GO:0016301">
    <property type="term" value="F:kinase activity"/>
    <property type="evidence" value="ECO:0007669"/>
    <property type="project" value="UniProtKB-KW"/>
</dbReference>
<keyword evidence="4" id="KW-0378">Hydrolase</keyword>
<dbReference type="InterPro" id="IPR016064">
    <property type="entry name" value="NAD/diacylglycerol_kinase_sf"/>
</dbReference>
<evidence type="ECO:0000256" key="1">
    <source>
        <dbReference type="ARBA" id="ARBA00004651"/>
    </source>
</evidence>
<dbReference type="SMART" id="SM00046">
    <property type="entry name" value="DAGKc"/>
    <property type="match status" value="1"/>
</dbReference>
<dbReference type="Gene3D" id="1.20.144.10">
    <property type="entry name" value="Phosphatidic acid phosphatase type 2/haloperoxidase"/>
    <property type="match status" value="1"/>
</dbReference>
<keyword evidence="9" id="KW-0418">Kinase</keyword>
<dbReference type="Pfam" id="PF00781">
    <property type="entry name" value="DAGK_cat"/>
    <property type="match status" value="1"/>
</dbReference>
<name>I1D329_9PSEU</name>
<dbReference type="Proteomes" id="UP000005087">
    <property type="component" value="Chromosome"/>
</dbReference>
<organism evidence="9 10">
    <name type="scientific">Saccharomonospora glauca K62</name>
    <dbReference type="NCBI Taxonomy" id="928724"/>
    <lineage>
        <taxon>Bacteria</taxon>
        <taxon>Bacillati</taxon>
        <taxon>Actinomycetota</taxon>
        <taxon>Actinomycetes</taxon>
        <taxon>Pseudonocardiales</taxon>
        <taxon>Pseudonocardiaceae</taxon>
        <taxon>Saccharomonospora</taxon>
    </lineage>
</organism>
<dbReference type="eggNOG" id="COG1597">
    <property type="taxonomic scope" value="Bacteria"/>
</dbReference>
<evidence type="ECO:0000313" key="9">
    <source>
        <dbReference type="EMBL" id="EIE99353.1"/>
    </source>
</evidence>
<dbReference type="STRING" id="928724.SacglDRAFT_02460"/>
<evidence type="ECO:0000256" key="5">
    <source>
        <dbReference type="ARBA" id="ARBA00022989"/>
    </source>
</evidence>
<dbReference type="CDD" id="cd01610">
    <property type="entry name" value="PAP2_like"/>
    <property type="match status" value="1"/>
</dbReference>
<accession>I1D329</accession>
<proteinExistence type="predicted"/>
<evidence type="ECO:0000256" key="4">
    <source>
        <dbReference type="ARBA" id="ARBA00022801"/>
    </source>
</evidence>
<feature type="region of interest" description="Disordered" evidence="7">
    <location>
        <begin position="509"/>
        <end position="533"/>
    </location>
</feature>
<dbReference type="InterPro" id="IPR036938">
    <property type="entry name" value="PAP2/HPO_sf"/>
</dbReference>
<dbReference type="PANTHER" id="PTHR14969:SF62">
    <property type="entry name" value="DECAPRENYLPHOSPHORYL-5-PHOSPHORIBOSE PHOSPHATASE RV3807C-RELATED"/>
    <property type="match status" value="1"/>
</dbReference>
<dbReference type="InterPro" id="IPR017438">
    <property type="entry name" value="ATP-NAD_kinase_N"/>
</dbReference>
<keyword evidence="10" id="KW-1185">Reference proteome</keyword>
<sequence length="540" mass="58648">MKIPENRGGLIIDTVITYLARRLHHVTTIDRLAMRYSAALPHTLWDPALSRLSRSADKSRLWWLVAAGLATRRGPTRRAAFRGLAALAGASVAANLVGKPLLPRRRPAAEAVPEARRLHKRPTSSSFPSGHAASAAAFVTAAALESPRLGIALAPLGAAVAYSRVHTGVHWPSDIGAGAVLGALVALATRHWWPPRPDDARAHTAPPADAPALREGAHILAVVNPHSGNPDDDPTTELRELWPRAVVLTPESGADLHDQLTDELRRRADEVRALGVAGGDGTAAAVASVAADAGLPLALIPAGTLNHFARDLGLRHFTDTDAAVRSGNAVGIDLGEVEIDSDHGTTRRWFVNTASLGGYPEMVRLRETIQRHHPKWPSAVIAMVRTLRHARPLRVRLNGEHLAVWLLFVGNGTYAPKGVIPSRRPALDTGLLDVRYLRADRPYSRTRFLLAVLTNTLSTSHVYSQRDLSELDVTLLDGNRRIATDGEVGPLGHRFRFRSRPSALAVYRPRKAVSDTLTPPEQPPTGSPAPRRRRRAFRFW</sequence>
<gene>
    <name evidence="9" type="ORF">SacglDRAFT_02460</name>
</gene>
<evidence type="ECO:0000256" key="2">
    <source>
        <dbReference type="ARBA" id="ARBA00022475"/>
    </source>
</evidence>
<dbReference type="Pfam" id="PF01569">
    <property type="entry name" value="PAP2"/>
    <property type="match status" value="1"/>
</dbReference>
<keyword evidence="5" id="KW-1133">Transmembrane helix</keyword>
<evidence type="ECO:0000256" key="3">
    <source>
        <dbReference type="ARBA" id="ARBA00022692"/>
    </source>
</evidence>
<dbReference type="PANTHER" id="PTHR14969">
    <property type="entry name" value="SPHINGOSINE-1-PHOSPHATE PHOSPHOHYDROLASE"/>
    <property type="match status" value="1"/>
</dbReference>
<dbReference type="HOGENOM" id="CLU_045532_5_0_11"/>
<dbReference type="eggNOG" id="COG0671">
    <property type="taxonomic scope" value="Bacteria"/>
</dbReference>
<keyword evidence="6" id="KW-0472">Membrane</keyword>